<proteinExistence type="predicted"/>
<dbReference type="RefSeq" id="WP_177306355.1">
    <property type="nucleotide sequence ID" value="NZ_JAJEPV010000027.1"/>
</dbReference>
<dbReference type="InterPro" id="IPR051162">
    <property type="entry name" value="T4SS_component"/>
</dbReference>
<dbReference type="GO" id="GO:0005524">
    <property type="term" value="F:ATP binding"/>
    <property type="evidence" value="ECO:0007669"/>
    <property type="project" value="UniProtKB-KW"/>
</dbReference>
<organism evidence="2 3">
    <name type="scientific">Waltera acetigignens</name>
    <dbReference type="NCBI Taxonomy" id="2981769"/>
    <lineage>
        <taxon>Bacteria</taxon>
        <taxon>Bacillati</taxon>
        <taxon>Bacillota</taxon>
        <taxon>Clostridia</taxon>
        <taxon>Lachnospirales</taxon>
        <taxon>Lachnospiraceae</taxon>
        <taxon>Waltera</taxon>
    </lineage>
</organism>
<feature type="compositionally biased region" description="Acidic residues" evidence="1">
    <location>
        <begin position="830"/>
        <end position="842"/>
    </location>
</feature>
<comment type="caution">
    <text evidence="2">The sequence shown here is derived from an EMBL/GenBank/DDBJ whole genome shotgun (WGS) entry which is preliminary data.</text>
</comment>
<dbReference type="PANTHER" id="PTHR30121:SF6">
    <property type="entry name" value="SLR6007 PROTEIN"/>
    <property type="match status" value="1"/>
</dbReference>
<dbReference type="Pfam" id="PF12846">
    <property type="entry name" value="AAA_10"/>
    <property type="match status" value="1"/>
</dbReference>
<dbReference type="SUPFAM" id="SSF52540">
    <property type="entry name" value="P-loop containing nucleoside triphosphate hydrolases"/>
    <property type="match status" value="1"/>
</dbReference>
<dbReference type="InterPro" id="IPR027417">
    <property type="entry name" value="P-loop_NTPase"/>
</dbReference>
<sequence length="879" mass="100142">MYQCPISFFTKNIIFNQDKSAWAVYKLSGFDYDFLDDDAKIKILHKTARFLSGILSEAQILMLPIEQDIQGQFESLRHHLDKKDPLYEGALFHLNETEKYLAKSTRNQGDANDYSSYIVVKLSDSGEYELLSDLKQGFQYFIKDPVNAINTFMALDTRDILETRLTHCADMADKWFYSQNKKLQLVPVDGLELQWLIRRGSFRGISGNHLFYADRDKHIWNPVADQDETQNGEKILHPYSKDIVSLFSGSIHQEKRYLKVVHDKNRVSYQTFLVFTHIPEVLEHPGNEWLYMLQQMNVQAEVCIHIKTKDYREAIRKVESKKMEIDSQMEHIAGAGGDIPDDLADGKEYADILEAELKSQRYPLLETVVTIGISADNLEEMEKKAVTVRGIYEDFAFGIERPLADQLKLFMQCIPGMGVLTGDYTMPLTPVTLGSGIIGATHELGDHVGPYIGTTGAEGKQVFLDLGRACLLNKSASATFYGNLGVGKSFNANLLLFLTVLYGGYGLIFDPKGERSHWVEQFPLLQGQISLVTLSPDRTNQGKLDPYNMYLDNRDEADELAINVISELLRIAPASEEYTAILEAQRIMRDEDVPSMKKLIAILKEFPREDELSERARYLARRLGLQAETGMSRLLFGDGSEDAITLKNRLNILQIENLKMPSPSTPKDNYTSEELQSLVLMAVASHFAKKFALEKRDVFSVVLFDESWMLGKTAEGVKLFDYLSRMGRSLYTGCIFNGHSVTDIPSEGIKNTISYKFCFQTTTDGEAERMCEYMDLEATQENKEVLKNLKNGECLFQDLDRHIGILRFDAVFQDIIDLFSTTPKAKGQEEEQEAEQIDQTETEESRQSEKKVEENQTETMEDELNFEFDMEELLKKESV</sequence>
<evidence type="ECO:0000256" key="1">
    <source>
        <dbReference type="SAM" id="MobiDB-lite"/>
    </source>
</evidence>
<keyword evidence="3" id="KW-1185">Reference proteome</keyword>
<dbReference type="PANTHER" id="PTHR30121">
    <property type="entry name" value="UNCHARACTERIZED PROTEIN YJGR-RELATED"/>
    <property type="match status" value="1"/>
</dbReference>
<reference evidence="2 3" key="1">
    <citation type="submission" date="2021-10" db="EMBL/GenBank/DDBJ databases">
        <title>Anaerobic single-cell dispensing facilitates the cultivation of human gut bacteria.</title>
        <authorList>
            <person name="Afrizal A."/>
        </authorList>
    </citation>
    <scope>NUCLEOTIDE SEQUENCE [LARGE SCALE GENOMIC DNA]</scope>
    <source>
        <strain evidence="2 3">CLA-AA-H273</strain>
    </source>
</reference>
<feature type="region of interest" description="Disordered" evidence="1">
    <location>
        <begin position="823"/>
        <end position="879"/>
    </location>
</feature>
<protein>
    <submittedName>
        <fullName evidence="2">ATP-binding protein</fullName>
    </submittedName>
</protein>
<name>A0AAE2ZZA1_9FIRM</name>
<feature type="compositionally biased region" description="Basic and acidic residues" evidence="1">
    <location>
        <begin position="843"/>
        <end position="854"/>
    </location>
</feature>
<dbReference type="Gene3D" id="3.40.50.300">
    <property type="entry name" value="P-loop containing nucleotide triphosphate hydrolases"/>
    <property type="match status" value="2"/>
</dbReference>
<gene>
    <name evidence="2" type="ORF">LKD75_11545</name>
</gene>
<evidence type="ECO:0000313" key="3">
    <source>
        <dbReference type="Proteomes" id="UP001197795"/>
    </source>
</evidence>
<dbReference type="InterPro" id="IPR016628">
    <property type="entry name" value="ATPase_SAG2001_prd"/>
</dbReference>
<keyword evidence="2" id="KW-0547">Nucleotide-binding</keyword>
<keyword evidence="2" id="KW-0067">ATP-binding</keyword>
<dbReference type="EMBL" id="JAJEPV010000027">
    <property type="protein sequence ID" value="MCC2120207.1"/>
    <property type="molecule type" value="Genomic_DNA"/>
</dbReference>
<dbReference type="AlphaFoldDB" id="A0AAE2ZZA1"/>
<evidence type="ECO:0000313" key="2">
    <source>
        <dbReference type="EMBL" id="MCC2120207.1"/>
    </source>
</evidence>
<dbReference type="PIRSF" id="PIRSF015040">
    <property type="entry name" value="ATPase_SAG2001_prd"/>
    <property type="match status" value="1"/>
</dbReference>
<accession>A0AAE2ZZA1</accession>
<dbReference type="Proteomes" id="UP001197795">
    <property type="component" value="Unassembled WGS sequence"/>
</dbReference>
<feature type="compositionally biased region" description="Acidic residues" evidence="1">
    <location>
        <begin position="855"/>
        <end position="871"/>
    </location>
</feature>